<dbReference type="GO" id="GO:0005576">
    <property type="term" value="C:extracellular region"/>
    <property type="evidence" value="ECO:0007669"/>
    <property type="project" value="UniProtKB-SubCell"/>
</dbReference>
<dbReference type="Gene3D" id="2.60.40.10">
    <property type="entry name" value="Immunoglobulins"/>
    <property type="match status" value="1"/>
</dbReference>
<dbReference type="EMBL" id="KX267708">
    <property type="protein sequence ID" value="AOC31985.1"/>
    <property type="molecule type" value="mRNA"/>
</dbReference>
<organism evidence="10">
    <name type="scientific">Callinectes sapidus</name>
    <name type="common">Blue crab</name>
    <dbReference type="NCBI Taxonomy" id="6763"/>
    <lineage>
        <taxon>Eukaryota</taxon>
        <taxon>Metazoa</taxon>
        <taxon>Ecdysozoa</taxon>
        <taxon>Arthropoda</taxon>
        <taxon>Crustacea</taxon>
        <taxon>Multicrustacea</taxon>
        <taxon>Malacostraca</taxon>
        <taxon>Eumalacostraca</taxon>
        <taxon>Eucarida</taxon>
        <taxon>Decapoda</taxon>
        <taxon>Pleocyemata</taxon>
        <taxon>Brachyura</taxon>
        <taxon>Eubrachyura</taxon>
        <taxon>Portunoidea</taxon>
        <taxon>Portunidae</taxon>
        <taxon>Portuninae</taxon>
        <taxon>Callinectes</taxon>
    </lineage>
</organism>
<dbReference type="InterPro" id="IPR000867">
    <property type="entry name" value="IGFBP-like"/>
</dbReference>
<dbReference type="Gene3D" id="3.30.60.30">
    <property type="match status" value="1"/>
</dbReference>
<dbReference type="Pfam" id="PF13927">
    <property type="entry name" value="Ig_3"/>
    <property type="match status" value="1"/>
</dbReference>
<dbReference type="GO" id="GO:0009966">
    <property type="term" value="P:regulation of signal transduction"/>
    <property type="evidence" value="ECO:0007669"/>
    <property type="project" value="TreeGrafter"/>
</dbReference>
<proteinExistence type="evidence at transcript level"/>
<dbReference type="InterPro" id="IPR011390">
    <property type="entry name" value="IGFBP_rP_mac25"/>
</dbReference>
<dbReference type="SMART" id="SM00121">
    <property type="entry name" value="IB"/>
    <property type="match status" value="1"/>
</dbReference>
<dbReference type="CDD" id="cd00104">
    <property type="entry name" value="KAZAL_FS"/>
    <property type="match status" value="1"/>
</dbReference>
<dbReference type="Gene3D" id="4.10.40.20">
    <property type="match status" value="1"/>
</dbReference>
<dbReference type="SUPFAM" id="SSF48726">
    <property type="entry name" value="Immunoglobulin"/>
    <property type="match status" value="1"/>
</dbReference>
<dbReference type="InterPro" id="IPR002350">
    <property type="entry name" value="Kazal_dom"/>
</dbReference>
<reference evidence="10" key="1">
    <citation type="submission" date="2016-05" db="EMBL/GenBank/DDBJ databases">
        <title>An insulin-like peptide binding protein (ILPBP) in the blue crab, Callinectes sapidus.</title>
        <authorList>
            <person name="Huang X."/>
            <person name="Chung J."/>
        </authorList>
    </citation>
    <scope>NUCLEOTIDE SEQUENCE</scope>
</reference>
<dbReference type="SMART" id="SM00280">
    <property type="entry name" value="KAZAL"/>
    <property type="match status" value="1"/>
</dbReference>
<dbReference type="SMART" id="SM00409">
    <property type="entry name" value="IG"/>
    <property type="match status" value="1"/>
</dbReference>
<feature type="domain" description="Kazal-like" evidence="9">
    <location>
        <begin position="72"/>
        <end position="140"/>
    </location>
</feature>
<dbReference type="InterPro" id="IPR003598">
    <property type="entry name" value="Ig_sub2"/>
</dbReference>
<evidence type="ECO:0000259" key="8">
    <source>
        <dbReference type="PROSITE" id="PS51323"/>
    </source>
</evidence>
<feature type="domain" description="Ig-like" evidence="7">
    <location>
        <begin position="142"/>
        <end position="242"/>
    </location>
</feature>
<keyword evidence="5" id="KW-0393">Immunoglobulin domain</keyword>
<evidence type="ECO:0000313" key="10">
    <source>
        <dbReference type="EMBL" id="AOC31985.1"/>
    </source>
</evidence>
<dbReference type="InterPro" id="IPR009030">
    <property type="entry name" value="Growth_fac_rcpt_cys_sf"/>
</dbReference>
<dbReference type="InterPro" id="IPR007110">
    <property type="entry name" value="Ig-like_dom"/>
</dbReference>
<dbReference type="InterPro" id="IPR036058">
    <property type="entry name" value="Kazal_dom_sf"/>
</dbReference>
<protein>
    <submittedName>
        <fullName evidence="10">Insulin-like peptide binding protein</fullName>
    </submittedName>
</protein>
<evidence type="ECO:0000256" key="6">
    <source>
        <dbReference type="SAM" id="SignalP"/>
    </source>
</evidence>
<dbReference type="GO" id="GO:0001558">
    <property type="term" value="P:regulation of cell growth"/>
    <property type="evidence" value="ECO:0007669"/>
    <property type="project" value="InterPro"/>
</dbReference>
<dbReference type="PANTHER" id="PTHR14186">
    <property type="entry name" value="INSULIN-LIKE GROWTH FACTOR BINDING PROTEIN-RELATED"/>
    <property type="match status" value="1"/>
</dbReference>
<name>A0A1D6ZR64_CALSI</name>
<evidence type="ECO:0000256" key="2">
    <source>
        <dbReference type="ARBA" id="ARBA00022525"/>
    </source>
</evidence>
<keyword evidence="2" id="KW-0964">Secreted</keyword>
<dbReference type="GO" id="GO:0005520">
    <property type="term" value="F:insulin-like growth factor binding"/>
    <property type="evidence" value="ECO:0007669"/>
    <property type="project" value="InterPro"/>
</dbReference>
<dbReference type="AlphaFoldDB" id="A0A1D6ZR64"/>
<keyword evidence="3 6" id="KW-0732">Signal</keyword>
<dbReference type="PROSITE" id="PS00222">
    <property type="entry name" value="IGFBP_N_1"/>
    <property type="match status" value="1"/>
</dbReference>
<feature type="domain" description="IGFBP N-terminal" evidence="8">
    <location>
        <begin position="25"/>
        <end position="101"/>
    </location>
</feature>
<evidence type="ECO:0000256" key="1">
    <source>
        <dbReference type="ARBA" id="ARBA00004613"/>
    </source>
</evidence>
<dbReference type="PROSITE" id="PS51323">
    <property type="entry name" value="IGFBP_N_2"/>
    <property type="match status" value="1"/>
</dbReference>
<dbReference type="PROSITE" id="PS51465">
    <property type="entry name" value="KAZAL_2"/>
    <property type="match status" value="1"/>
</dbReference>
<feature type="chain" id="PRO_5009096646" evidence="6">
    <location>
        <begin position="23"/>
        <end position="255"/>
    </location>
</feature>
<dbReference type="PROSITE" id="PS50835">
    <property type="entry name" value="IG_LIKE"/>
    <property type="match status" value="1"/>
</dbReference>
<dbReference type="PANTHER" id="PTHR14186:SF19">
    <property type="entry name" value="INSULIN-LIKE GROWTH FACTOR-BINDING PROTEIN 7"/>
    <property type="match status" value="1"/>
</dbReference>
<evidence type="ECO:0000256" key="5">
    <source>
        <dbReference type="ARBA" id="ARBA00023319"/>
    </source>
</evidence>
<accession>A0A1D6ZR64</accession>
<dbReference type="SMART" id="SM00408">
    <property type="entry name" value="IGc2"/>
    <property type="match status" value="1"/>
</dbReference>
<comment type="subcellular location">
    <subcellularLocation>
        <location evidence="1">Secreted</location>
    </subcellularLocation>
</comment>
<dbReference type="InterPro" id="IPR036179">
    <property type="entry name" value="Ig-like_dom_sf"/>
</dbReference>
<dbReference type="InterPro" id="IPR017891">
    <property type="entry name" value="Insulin_GF-bd_Cys-rich_CS"/>
</dbReference>
<evidence type="ECO:0000256" key="4">
    <source>
        <dbReference type="ARBA" id="ARBA00023157"/>
    </source>
</evidence>
<dbReference type="InterPro" id="IPR013783">
    <property type="entry name" value="Ig-like_fold"/>
</dbReference>
<evidence type="ECO:0000256" key="3">
    <source>
        <dbReference type="ARBA" id="ARBA00022729"/>
    </source>
</evidence>
<dbReference type="SUPFAM" id="SSF100895">
    <property type="entry name" value="Kazal-type serine protease inhibitors"/>
    <property type="match status" value="1"/>
</dbReference>
<dbReference type="SUPFAM" id="SSF57184">
    <property type="entry name" value="Growth factor receptor domain"/>
    <property type="match status" value="1"/>
</dbReference>
<dbReference type="InterPro" id="IPR003599">
    <property type="entry name" value="Ig_sub"/>
</dbReference>
<dbReference type="Pfam" id="PF00219">
    <property type="entry name" value="IGFBP"/>
    <property type="match status" value="1"/>
</dbReference>
<keyword evidence="4" id="KW-1015">Disulfide bond</keyword>
<feature type="signal peptide" evidence="6">
    <location>
        <begin position="1"/>
        <end position="22"/>
    </location>
</feature>
<sequence length="255" mass="26775">MAGQAGVRAVIFLCLFLPFSLSQDAEVSCGECDKSTCPSVASCTSGVVTDPCGCCDVCARGLGELCDTPGSNHQFGSCGEYLRCAGRTDLQNSQETTCQCQEDTAVCGTDNVTYPTLCDLLAKVKDVPDLEVAVRGPCLAAPVIRSRPEDKERPVGSILVLDCEAAGHPTPSISWRLTTVDGTSTELPGDNPSFAVQVRGGPENNMITGWVQIMKITEDTAGVYSCVATNSEGVTQASATVSLVKKEVNDHENAV</sequence>
<evidence type="ECO:0000259" key="9">
    <source>
        <dbReference type="PROSITE" id="PS51465"/>
    </source>
</evidence>
<evidence type="ECO:0000259" key="7">
    <source>
        <dbReference type="PROSITE" id="PS50835"/>
    </source>
</evidence>
<dbReference type="Pfam" id="PF07648">
    <property type="entry name" value="Kazal_2"/>
    <property type="match status" value="1"/>
</dbReference>